<gene>
    <name evidence="1" type="ORF">ACI1P1_26610</name>
</gene>
<accession>A0ACC7PBY0</accession>
<keyword evidence="2" id="KW-1185">Reference proteome</keyword>
<protein>
    <submittedName>
        <fullName evidence="1">RluA family pseudouridine synthase</fullName>
        <ecNumber evidence="1">5.4.99.-</ecNumber>
    </submittedName>
</protein>
<reference evidence="1" key="1">
    <citation type="submission" date="2024-12" db="EMBL/GenBank/DDBJ databases">
        <authorList>
            <person name="Wu N."/>
        </authorList>
    </citation>
    <scope>NUCLEOTIDE SEQUENCE</scope>
    <source>
        <strain evidence="1">P15</strain>
    </source>
</reference>
<keyword evidence="1" id="KW-0413">Isomerase</keyword>
<organism evidence="1 2">
    <name type="scientific">Paenibacillus mesotrionivorans</name>
    <dbReference type="NCBI Taxonomy" id="3160968"/>
    <lineage>
        <taxon>Bacteria</taxon>
        <taxon>Bacillati</taxon>
        <taxon>Bacillota</taxon>
        <taxon>Bacilli</taxon>
        <taxon>Bacillales</taxon>
        <taxon>Paenibacillaceae</taxon>
        <taxon>Paenibacillus</taxon>
    </lineage>
</organism>
<evidence type="ECO:0000313" key="1">
    <source>
        <dbReference type="EMBL" id="MFM9331872.1"/>
    </source>
</evidence>
<evidence type="ECO:0000313" key="2">
    <source>
        <dbReference type="Proteomes" id="UP001631969"/>
    </source>
</evidence>
<dbReference type="Proteomes" id="UP001631969">
    <property type="component" value="Unassembled WGS sequence"/>
</dbReference>
<dbReference type="EC" id="5.4.99.-" evidence="1"/>
<name>A0ACC7PBY0_9BACL</name>
<proteinExistence type="predicted"/>
<dbReference type="EMBL" id="JBJURJ010000023">
    <property type="protein sequence ID" value="MFM9331872.1"/>
    <property type="molecule type" value="Genomic_DNA"/>
</dbReference>
<sequence length="334" mass="37190">MNEDLIGGEELDSAFPEEAEEQDELQEESAALALTVESEFAGQRIDKYVNESMDTVVSRTQIQGWIKDGYVLVNGFSVKPNYKVAEGDSIVVTVPQPEETEVAGEPMDLEIVYEDSHVIVVNKPRGLVVHPAAGHYTGTLVNGLLHHCKDLSGINGKLRPGIVHRIDKDTSGLIMAAKNDLAHQSLAQQLKDHTVTRKYIAVVHGVVQHDMGTVDAPIGRDSYDRKLFTVTEKNSRHAVTHFNVTERLKDFSVLELKLETGRTHQIRVHMKYIGYPLVGDPYYGKSKDKEMKGQGQALHAAVLGFVHPVTGEYLEFSAPLPEDMRQLLERLRMS</sequence>
<comment type="caution">
    <text evidence="1">The sequence shown here is derived from an EMBL/GenBank/DDBJ whole genome shotgun (WGS) entry which is preliminary data.</text>
</comment>